<organism evidence="2 3">
    <name type="scientific">Hypsibius exemplaris</name>
    <name type="common">Freshwater tardigrade</name>
    <dbReference type="NCBI Taxonomy" id="2072580"/>
    <lineage>
        <taxon>Eukaryota</taxon>
        <taxon>Metazoa</taxon>
        <taxon>Ecdysozoa</taxon>
        <taxon>Tardigrada</taxon>
        <taxon>Eutardigrada</taxon>
        <taxon>Parachela</taxon>
        <taxon>Hypsibioidea</taxon>
        <taxon>Hypsibiidae</taxon>
        <taxon>Hypsibius</taxon>
    </lineage>
</organism>
<protein>
    <recommendedName>
        <fullName evidence="1">BACK domain-containing protein</fullName>
    </recommendedName>
</protein>
<dbReference type="InterPro" id="IPR011705">
    <property type="entry name" value="BACK"/>
</dbReference>
<dbReference type="Gene3D" id="1.25.40.420">
    <property type="match status" value="1"/>
</dbReference>
<gene>
    <name evidence="2" type="ORF">BV898_11496</name>
</gene>
<dbReference type="PANTHER" id="PTHR45774">
    <property type="entry name" value="BTB/POZ DOMAIN-CONTAINING"/>
    <property type="match status" value="1"/>
</dbReference>
<dbReference type="AlphaFoldDB" id="A0A1W0WGD5"/>
<proteinExistence type="predicted"/>
<sequence length="197" mass="21986">MVVMGSSVSTGCSTAISRKTALLFAFPMWNPKLFKSCSDERIGLTLEIVMETLYCAKKYIVLRLVQRYRDFVLAHASVNANVPGLWFILQKSQTLDEQNLKCMALRLLCIRAPVVLNEDGFLEAPEELIRAVLAMDELCVPSENLVYQAARRWAVRNSGGQDHSAEFRVKLHGLIGCVRLPLIEPSDIASGISKVCR</sequence>
<dbReference type="PANTHER" id="PTHR45774:SF4">
    <property type="entry name" value="AXUNDEAD, ISOFORM F"/>
    <property type="match status" value="1"/>
</dbReference>
<dbReference type="Pfam" id="PF07707">
    <property type="entry name" value="BACK"/>
    <property type="match status" value="1"/>
</dbReference>
<accession>A0A1W0WGD5</accession>
<dbReference type="OrthoDB" id="45365at2759"/>
<evidence type="ECO:0000259" key="1">
    <source>
        <dbReference type="SMART" id="SM00875"/>
    </source>
</evidence>
<reference evidence="3" key="1">
    <citation type="submission" date="2017-01" db="EMBL/GenBank/DDBJ databases">
        <title>Comparative genomics of anhydrobiosis in the tardigrade Hypsibius dujardini.</title>
        <authorList>
            <person name="Yoshida Y."/>
            <person name="Koutsovoulos G."/>
            <person name="Laetsch D."/>
            <person name="Stevens L."/>
            <person name="Kumar S."/>
            <person name="Horikawa D."/>
            <person name="Ishino K."/>
            <person name="Komine S."/>
            <person name="Tomita M."/>
            <person name="Blaxter M."/>
            <person name="Arakawa K."/>
        </authorList>
    </citation>
    <scope>NUCLEOTIDE SEQUENCE [LARGE SCALE GENOMIC DNA]</scope>
    <source>
        <strain evidence="3">Z151</strain>
    </source>
</reference>
<keyword evidence="3" id="KW-1185">Reference proteome</keyword>
<dbReference type="Proteomes" id="UP000192578">
    <property type="component" value="Unassembled WGS sequence"/>
</dbReference>
<dbReference type="SMART" id="SM00875">
    <property type="entry name" value="BACK"/>
    <property type="match status" value="1"/>
</dbReference>
<name>A0A1W0WGD5_HYPEX</name>
<evidence type="ECO:0000313" key="3">
    <source>
        <dbReference type="Proteomes" id="UP000192578"/>
    </source>
</evidence>
<dbReference type="EMBL" id="MTYJ01000107">
    <property type="protein sequence ID" value="OQV14259.1"/>
    <property type="molecule type" value="Genomic_DNA"/>
</dbReference>
<comment type="caution">
    <text evidence="2">The sequence shown here is derived from an EMBL/GenBank/DDBJ whole genome shotgun (WGS) entry which is preliminary data.</text>
</comment>
<feature type="domain" description="BACK" evidence="1">
    <location>
        <begin position="86"/>
        <end position="193"/>
    </location>
</feature>
<dbReference type="GO" id="GO:0022008">
    <property type="term" value="P:neurogenesis"/>
    <property type="evidence" value="ECO:0007669"/>
    <property type="project" value="TreeGrafter"/>
</dbReference>
<dbReference type="GO" id="GO:0005829">
    <property type="term" value="C:cytosol"/>
    <property type="evidence" value="ECO:0007669"/>
    <property type="project" value="TreeGrafter"/>
</dbReference>
<evidence type="ECO:0000313" key="2">
    <source>
        <dbReference type="EMBL" id="OQV14259.1"/>
    </source>
</evidence>